<protein>
    <submittedName>
        <fullName evidence="2">DUF805 domain-containing protein</fullName>
    </submittedName>
</protein>
<comment type="caution">
    <text evidence="2">The sequence shown here is derived from an EMBL/GenBank/DDBJ whole genome shotgun (WGS) entry which is preliminary data.</text>
</comment>
<dbReference type="PANTHER" id="PTHR34980:SF2">
    <property type="entry name" value="INNER MEMBRANE PROTEIN YHAH-RELATED"/>
    <property type="match status" value="1"/>
</dbReference>
<keyword evidence="1" id="KW-1133">Transmembrane helix</keyword>
<feature type="transmembrane region" description="Helical" evidence="1">
    <location>
        <begin position="85"/>
        <end position="106"/>
    </location>
</feature>
<reference evidence="2 3" key="1">
    <citation type="submission" date="2019-11" db="EMBL/GenBank/DDBJ databases">
        <title>Genome of Strain BIT-d1.</title>
        <authorList>
            <person name="Yang Y."/>
        </authorList>
    </citation>
    <scope>NUCLEOTIDE SEQUENCE [LARGE SCALE GENOMIC DNA]</scope>
    <source>
        <strain evidence="2 3">BIT-d1</strain>
    </source>
</reference>
<dbReference type="PANTHER" id="PTHR34980">
    <property type="entry name" value="INNER MEMBRANE PROTEIN-RELATED-RELATED"/>
    <property type="match status" value="1"/>
</dbReference>
<evidence type="ECO:0000256" key="1">
    <source>
        <dbReference type="SAM" id="Phobius"/>
    </source>
</evidence>
<gene>
    <name evidence="2" type="ORF">GJV76_09530</name>
</gene>
<organism evidence="2 3">
    <name type="scientific">Myroides albus</name>
    <dbReference type="NCBI Taxonomy" id="2562892"/>
    <lineage>
        <taxon>Bacteria</taxon>
        <taxon>Pseudomonadati</taxon>
        <taxon>Bacteroidota</taxon>
        <taxon>Flavobacteriia</taxon>
        <taxon>Flavobacteriales</taxon>
        <taxon>Flavobacteriaceae</taxon>
        <taxon>Myroides</taxon>
    </lineage>
</organism>
<feature type="transmembrane region" description="Helical" evidence="1">
    <location>
        <begin position="25"/>
        <end position="43"/>
    </location>
</feature>
<dbReference type="Pfam" id="PF05656">
    <property type="entry name" value="DUF805"/>
    <property type="match status" value="1"/>
</dbReference>
<sequence length="127" mass="15220">MLNNFFSKIYYYLFNITGRANRTEYFIYSIIYALTTIVIYRLIDNIDLYNRSILNWPYALVLHILITTPTMAATTRRLKDANLSLHWFLLYLIPVVKYFLIIYLCIKKTSVNNKTIATDRERILYKD</sequence>
<dbReference type="EMBL" id="WMJX01000018">
    <property type="protein sequence ID" value="MTG98357.1"/>
    <property type="molecule type" value="Genomic_DNA"/>
</dbReference>
<name>A0A6I3LKX1_9FLAO</name>
<dbReference type="Proteomes" id="UP000438760">
    <property type="component" value="Unassembled WGS sequence"/>
</dbReference>
<keyword evidence="1" id="KW-0812">Transmembrane</keyword>
<feature type="transmembrane region" description="Helical" evidence="1">
    <location>
        <begin position="55"/>
        <end position="73"/>
    </location>
</feature>
<accession>A0A6I3LKX1</accession>
<keyword evidence="1" id="KW-0472">Membrane</keyword>
<proteinExistence type="predicted"/>
<dbReference type="AlphaFoldDB" id="A0A6I3LKX1"/>
<dbReference type="InterPro" id="IPR008523">
    <property type="entry name" value="DUF805"/>
</dbReference>
<evidence type="ECO:0000313" key="2">
    <source>
        <dbReference type="EMBL" id="MTG98357.1"/>
    </source>
</evidence>
<keyword evidence="3" id="KW-1185">Reference proteome</keyword>
<dbReference type="OrthoDB" id="9768764at2"/>
<dbReference type="RefSeq" id="WP_155092384.1">
    <property type="nucleotide sequence ID" value="NZ_CP102754.1"/>
</dbReference>
<evidence type="ECO:0000313" key="3">
    <source>
        <dbReference type="Proteomes" id="UP000438760"/>
    </source>
</evidence>
<dbReference type="GO" id="GO:0005886">
    <property type="term" value="C:plasma membrane"/>
    <property type="evidence" value="ECO:0007669"/>
    <property type="project" value="TreeGrafter"/>
</dbReference>